<dbReference type="Gene3D" id="1.10.357.10">
    <property type="entry name" value="Tetracycline Repressor, domain 2"/>
    <property type="match status" value="1"/>
</dbReference>
<keyword evidence="3" id="KW-0804">Transcription</keyword>
<dbReference type="EMBL" id="CP021425">
    <property type="protein sequence ID" value="ARU58349.1"/>
    <property type="molecule type" value="Genomic_DNA"/>
</dbReference>
<evidence type="ECO:0000256" key="2">
    <source>
        <dbReference type="ARBA" id="ARBA00023125"/>
    </source>
</evidence>
<dbReference type="InterPro" id="IPR001647">
    <property type="entry name" value="HTH_TetR"/>
</dbReference>
<evidence type="ECO:0000313" key="7">
    <source>
        <dbReference type="Proteomes" id="UP000196027"/>
    </source>
</evidence>
<dbReference type="SUPFAM" id="SSF46689">
    <property type="entry name" value="Homeodomain-like"/>
    <property type="match status" value="1"/>
</dbReference>
<protein>
    <submittedName>
        <fullName evidence="6">Transcriptional regulator</fullName>
    </submittedName>
</protein>
<dbReference type="Proteomes" id="UP000196027">
    <property type="component" value="Chromosome"/>
</dbReference>
<dbReference type="PANTHER" id="PTHR30055:SF240">
    <property type="entry name" value="HTH-TYPE TRANSCRIPTIONAL REGULATOR ACRR"/>
    <property type="match status" value="1"/>
</dbReference>
<dbReference type="Pfam" id="PF17932">
    <property type="entry name" value="TetR_C_24"/>
    <property type="match status" value="1"/>
</dbReference>
<reference evidence="6 7" key="1">
    <citation type="submission" date="2017-05" db="EMBL/GenBank/DDBJ databases">
        <title>Genomic insights into alkan degradation activity of Oleiphilus messinensis.</title>
        <authorList>
            <person name="Kozyavkin S.A."/>
            <person name="Slesarev A.I."/>
            <person name="Golyshin P.N."/>
            <person name="Korzhenkov A."/>
            <person name="Golyshina O.N."/>
            <person name="Toshchakov S.V."/>
        </authorList>
    </citation>
    <scope>NUCLEOTIDE SEQUENCE [LARGE SCALE GENOMIC DNA]</scope>
    <source>
        <strain evidence="6 7">ME102</strain>
    </source>
</reference>
<evidence type="ECO:0000259" key="5">
    <source>
        <dbReference type="PROSITE" id="PS50977"/>
    </source>
</evidence>
<dbReference type="GO" id="GO:0003700">
    <property type="term" value="F:DNA-binding transcription factor activity"/>
    <property type="evidence" value="ECO:0007669"/>
    <property type="project" value="TreeGrafter"/>
</dbReference>
<dbReference type="InterPro" id="IPR041490">
    <property type="entry name" value="KstR2_TetR_C"/>
</dbReference>
<dbReference type="PANTHER" id="PTHR30055">
    <property type="entry name" value="HTH-TYPE TRANSCRIPTIONAL REGULATOR RUTR"/>
    <property type="match status" value="1"/>
</dbReference>
<organism evidence="6 7">
    <name type="scientific">Oleiphilus messinensis</name>
    <dbReference type="NCBI Taxonomy" id="141451"/>
    <lineage>
        <taxon>Bacteria</taxon>
        <taxon>Pseudomonadati</taxon>
        <taxon>Pseudomonadota</taxon>
        <taxon>Gammaproteobacteria</taxon>
        <taxon>Oceanospirillales</taxon>
        <taxon>Oleiphilaceae</taxon>
        <taxon>Oleiphilus</taxon>
    </lineage>
</organism>
<evidence type="ECO:0000256" key="4">
    <source>
        <dbReference type="PROSITE-ProRule" id="PRU00335"/>
    </source>
</evidence>
<keyword evidence="2 4" id="KW-0238">DNA-binding</keyword>
<evidence type="ECO:0000313" key="6">
    <source>
        <dbReference type="EMBL" id="ARU58349.1"/>
    </source>
</evidence>
<accession>A0A1Y0IDV2</accession>
<feature type="DNA-binding region" description="H-T-H motif" evidence="4">
    <location>
        <begin position="81"/>
        <end position="100"/>
    </location>
</feature>
<keyword evidence="1" id="KW-0805">Transcription regulation</keyword>
<dbReference type="AlphaFoldDB" id="A0A1Y0IDV2"/>
<dbReference type="InterPro" id="IPR036271">
    <property type="entry name" value="Tet_transcr_reg_TetR-rel_C_sf"/>
</dbReference>
<gene>
    <name evidence="6" type="ORF">OLMES_4347</name>
</gene>
<dbReference type="Pfam" id="PF00440">
    <property type="entry name" value="TetR_N"/>
    <property type="match status" value="1"/>
</dbReference>
<dbReference type="InterPro" id="IPR050109">
    <property type="entry name" value="HTH-type_TetR-like_transc_reg"/>
</dbReference>
<dbReference type="InterPro" id="IPR009057">
    <property type="entry name" value="Homeodomain-like_sf"/>
</dbReference>
<dbReference type="PRINTS" id="PR00455">
    <property type="entry name" value="HTHTETR"/>
</dbReference>
<dbReference type="GO" id="GO:0000976">
    <property type="term" value="F:transcription cis-regulatory region binding"/>
    <property type="evidence" value="ECO:0007669"/>
    <property type="project" value="TreeGrafter"/>
</dbReference>
<keyword evidence="7" id="KW-1185">Reference proteome</keyword>
<dbReference type="PROSITE" id="PS50977">
    <property type="entry name" value="HTH_TETR_2"/>
    <property type="match status" value="1"/>
</dbReference>
<feature type="domain" description="HTH tetR-type" evidence="5">
    <location>
        <begin position="58"/>
        <end position="118"/>
    </location>
</feature>
<dbReference type="SUPFAM" id="SSF48498">
    <property type="entry name" value="Tetracyclin repressor-like, C-terminal domain"/>
    <property type="match status" value="1"/>
</dbReference>
<name>A0A1Y0IDV2_9GAMM</name>
<proteinExistence type="predicted"/>
<sequence length="246" mass="28110">MYLAQKTDRFESWSSGSGGSGVVELKKVRHGNISTNIIDLHTQEEEVNKKREPQQVKGSDRDFVLNSAARLFREQGYDRTTVKEIAEACNLLPGSLHYRYKAKEDILVDLMRLGLEHASRAVYRAVTSATDPVEQLRLGINSHLELVVSGSDLVYVLLFEWRSLRGEARAEMIELRDRYEALWGAMLRSLADIGVLREDVDQDLLRLIGLGALNWVATWFREDGRYSLEEIGDFVWRVIRDAVLKD</sequence>
<evidence type="ECO:0000256" key="1">
    <source>
        <dbReference type="ARBA" id="ARBA00023015"/>
    </source>
</evidence>
<dbReference type="KEGG" id="ome:OLMES_4347"/>
<evidence type="ECO:0000256" key="3">
    <source>
        <dbReference type="ARBA" id="ARBA00023163"/>
    </source>
</evidence>
<dbReference type="Gene3D" id="1.10.10.60">
    <property type="entry name" value="Homeodomain-like"/>
    <property type="match status" value="1"/>
</dbReference>